<evidence type="ECO:0000256" key="7">
    <source>
        <dbReference type="SAM" id="Phobius"/>
    </source>
</evidence>
<keyword evidence="9" id="KW-1185">Reference proteome</keyword>
<organism evidence="9">
    <name type="scientific">Caenorhabditis remanei</name>
    <name type="common">Caenorhabditis vulgaris</name>
    <dbReference type="NCBI Taxonomy" id="31234"/>
    <lineage>
        <taxon>Eukaryota</taxon>
        <taxon>Metazoa</taxon>
        <taxon>Ecdysozoa</taxon>
        <taxon>Nematoda</taxon>
        <taxon>Chromadorea</taxon>
        <taxon>Rhabditida</taxon>
        <taxon>Rhabditina</taxon>
        <taxon>Rhabditomorpha</taxon>
        <taxon>Rhabditoidea</taxon>
        <taxon>Rhabditidae</taxon>
        <taxon>Peloderinae</taxon>
        <taxon>Caenorhabditis</taxon>
    </lineage>
</organism>
<evidence type="ECO:0000256" key="3">
    <source>
        <dbReference type="ARBA" id="ARBA00022989"/>
    </source>
</evidence>
<protein>
    <submittedName>
        <fullName evidence="8">Uncharacterized protein</fullName>
    </submittedName>
</protein>
<keyword evidence="3 7" id="KW-1133">Transmembrane helix</keyword>
<dbReference type="OrthoDB" id="425344at2759"/>
<dbReference type="AlphaFoldDB" id="E3NMT6"/>
<feature type="transmembrane region" description="Helical" evidence="7">
    <location>
        <begin position="15"/>
        <end position="33"/>
    </location>
</feature>
<evidence type="ECO:0000313" key="9">
    <source>
        <dbReference type="Proteomes" id="UP000008281"/>
    </source>
</evidence>
<gene>
    <name evidence="8" type="ORF">CRE_10718</name>
</gene>
<dbReference type="GO" id="GO:0004930">
    <property type="term" value="F:G protein-coupled receptor activity"/>
    <property type="evidence" value="ECO:0007669"/>
    <property type="project" value="InterPro"/>
</dbReference>
<dbReference type="Gene3D" id="3.40.50.2300">
    <property type="match status" value="1"/>
</dbReference>
<dbReference type="STRING" id="31234.E3NMT6"/>
<evidence type="ECO:0000256" key="5">
    <source>
        <dbReference type="ARBA" id="ARBA00023170"/>
    </source>
</evidence>
<evidence type="ECO:0000256" key="2">
    <source>
        <dbReference type="ARBA" id="ARBA00022692"/>
    </source>
</evidence>
<dbReference type="HOGENOM" id="CLU_2225663_0_0_1"/>
<reference evidence="8" key="1">
    <citation type="submission" date="2007-07" db="EMBL/GenBank/DDBJ databases">
        <title>PCAP assembly of the Caenorhabditis remanei genome.</title>
        <authorList>
            <consortium name="The Caenorhabditis remanei Sequencing Consortium"/>
            <person name="Wilson R.K."/>
        </authorList>
    </citation>
    <scope>NUCLEOTIDE SEQUENCE [LARGE SCALE GENOMIC DNA]</scope>
    <source>
        <strain evidence="8">PB4641</strain>
    </source>
</reference>
<dbReference type="EMBL" id="DS269106">
    <property type="protein sequence ID" value="EFP08851.1"/>
    <property type="molecule type" value="Genomic_DNA"/>
</dbReference>
<dbReference type="PRINTS" id="PR00248">
    <property type="entry name" value="GPCRMGR"/>
</dbReference>
<dbReference type="GO" id="GO:0016020">
    <property type="term" value="C:membrane"/>
    <property type="evidence" value="ECO:0007669"/>
    <property type="project" value="UniProtKB-SubCell"/>
</dbReference>
<keyword evidence="6" id="KW-0325">Glycoprotein</keyword>
<dbReference type="eggNOG" id="KOG1056">
    <property type="taxonomic scope" value="Eukaryota"/>
</dbReference>
<name>E3NMT6_CAERE</name>
<evidence type="ECO:0000256" key="1">
    <source>
        <dbReference type="ARBA" id="ARBA00004141"/>
    </source>
</evidence>
<keyword evidence="2 7" id="KW-0812">Transmembrane</keyword>
<dbReference type="InterPro" id="IPR000337">
    <property type="entry name" value="GPCR_3"/>
</dbReference>
<comment type="subcellular location">
    <subcellularLocation>
        <location evidence="1">Membrane</location>
        <topology evidence="1">Multi-pass membrane protein</topology>
    </subcellularLocation>
</comment>
<evidence type="ECO:0000256" key="6">
    <source>
        <dbReference type="ARBA" id="ARBA00023180"/>
    </source>
</evidence>
<dbReference type="Proteomes" id="UP000008281">
    <property type="component" value="Unassembled WGS sequence"/>
</dbReference>
<sequence>MTCASLYTPRLVQRYSLSILQILIIFLYVLPIISSVKQVTVPGQIVLGGLFPIHEAGRNASHQCGKIKADQGVQRMVAMLFALEKVNRDRQLLPQASLGAQILDTW</sequence>
<evidence type="ECO:0000313" key="8">
    <source>
        <dbReference type="EMBL" id="EFP08851.1"/>
    </source>
</evidence>
<keyword evidence="5" id="KW-0675">Receptor</keyword>
<keyword evidence="4 7" id="KW-0472">Membrane</keyword>
<accession>E3NMT6</accession>
<dbReference type="SUPFAM" id="SSF53822">
    <property type="entry name" value="Periplasmic binding protein-like I"/>
    <property type="match status" value="1"/>
</dbReference>
<dbReference type="InterPro" id="IPR028082">
    <property type="entry name" value="Peripla_BP_I"/>
</dbReference>
<dbReference type="InParanoid" id="E3NMT6"/>
<evidence type="ECO:0000256" key="4">
    <source>
        <dbReference type="ARBA" id="ARBA00023136"/>
    </source>
</evidence>
<dbReference type="PANTHER" id="PTHR24060">
    <property type="entry name" value="METABOTROPIC GLUTAMATE RECEPTOR"/>
    <property type="match status" value="1"/>
</dbReference>
<proteinExistence type="predicted"/>
<dbReference type="InterPro" id="IPR050726">
    <property type="entry name" value="mGluR"/>
</dbReference>